<dbReference type="EC" id="1.6.-.-" evidence="6"/>
<dbReference type="InterPro" id="IPR023166">
    <property type="entry name" value="BaiN-like_dom_sf"/>
</dbReference>
<dbReference type="SUPFAM" id="SSF51905">
    <property type="entry name" value="FAD/NAD(P)-binding domain"/>
    <property type="match status" value="1"/>
</dbReference>
<dbReference type="InterPro" id="IPR057661">
    <property type="entry name" value="RsdA/BaiN/AoA(So)_Rossmann"/>
</dbReference>
<dbReference type="InterPro" id="IPR004792">
    <property type="entry name" value="BaiN-like"/>
</dbReference>
<evidence type="ECO:0000256" key="1">
    <source>
        <dbReference type="ARBA" id="ARBA00001974"/>
    </source>
</evidence>
<protein>
    <submittedName>
        <fullName evidence="6">NAD(P)/FAD-dependent oxidoreductase</fullName>
        <ecNumber evidence="6">1.6.-.-</ecNumber>
    </submittedName>
</protein>
<evidence type="ECO:0000313" key="6">
    <source>
        <dbReference type="EMBL" id="QGG49416.1"/>
    </source>
</evidence>
<dbReference type="Proteomes" id="UP000366051">
    <property type="component" value="Chromosome"/>
</dbReference>
<evidence type="ECO:0000259" key="4">
    <source>
        <dbReference type="Pfam" id="PF03486"/>
    </source>
</evidence>
<dbReference type="InterPro" id="IPR055178">
    <property type="entry name" value="RsdA/BaiN/AoA(So)-like_dom"/>
</dbReference>
<name>A0A5Q2N782_9FIRM</name>
<keyword evidence="2" id="KW-0285">Flavoprotein</keyword>
<reference evidence="7" key="1">
    <citation type="submission" date="2019-11" db="EMBL/GenBank/DDBJ databases">
        <title>Genome sequence of Heliorestis convoluta strain HH, an alkaliphilic and minimalistic phototrophic bacterium from a soda lake in Egypt.</title>
        <authorList>
            <person name="Dewey E.D."/>
            <person name="Stokes L.M."/>
            <person name="Burchell B.M."/>
            <person name="Shaffer K.N."/>
            <person name="Huntington A.M."/>
            <person name="Baker J.M."/>
            <person name="Nadendla S."/>
            <person name="Giglio M.G."/>
            <person name="Touchman J.W."/>
            <person name="Blankenship R.E."/>
            <person name="Madigan M.T."/>
            <person name="Sattley W.M."/>
        </authorList>
    </citation>
    <scope>NUCLEOTIDE SEQUENCE [LARGE SCALE GENOMIC DNA]</scope>
    <source>
        <strain evidence="7">HH</strain>
    </source>
</reference>
<evidence type="ECO:0000313" key="7">
    <source>
        <dbReference type="Proteomes" id="UP000366051"/>
    </source>
</evidence>
<dbReference type="PRINTS" id="PR00368">
    <property type="entry name" value="FADPNR"/>
</dbReference>
<dbReference type="EMBL" id="CP045875">
    <property type="protein sequence ID" value="QGG49416.1"/>
    <property type="molecule type" value="Genomic_DNA"/>
</dbReference>
<dbReference type="KEGG" id="hcv:FTV88_3351"/>
<evidence type="ECO:0000256" key="3">
    <source>
        <dbReference type="ARBA" id="ARBA00022827"/>
    </source>
</evidence>
<dbReference type="GO" id="GO:0016491">
    <property type="term" value="F:oxidoreductase activity"/>
    <property type="evidence" value="ECO:0007669"/>
    <property type="project" value="UniProtKB-KW"/>
</dbReference>
<dbReference type="NCBIfam" id="TIGR00275">
    <property type="entry name" value="aminoacetone oxidase family FAD-binding enzyme"/>
    <property type="match status" value="1"/>
</dbReference>
<dbReference type="Pfam" id="PF22780">
    <property type="entry name" value="HI0933_like_1st"/>
    <property type="match status" value="1"/>
</dbReference>
<dbReference type="PRINTS" id="PR00411">
    <property type="entry name" value="PNDRDTASEI"/>
</dbReference>
<dbReference type="Pfam" id="PF03486">
    <property type="entry name" value="HI0933_like"/>
    <property type="match status" value="1"/>
</dbReference>
<feature type="domain" description="RsdA/BaiN/AoA(So)-like insert" evidence="5">
    <location>
        <begin position="192"/>
        <end position="363"/>
    </location>
</feature>
<evidence type="ECO:0000259" key="5">
    <source>
        <dbReference type="Pfam" id="PF22780"/>
    </source>
</evidence>
<proteinExistence type="predicted"/>
<dbReference type="InterPro" id="IPR036188">
    <property type="entry name" value="FAD/NAD-bd_sf"/>
</dbReference>
<dbReference type="Gene3D" id="1.10.8.260">
    <property type="entry name" value="HI0933 insert domain-like"/>
    <property type="match status" value="1"/>
</dbReference>
<gene>
    <name evidence="6" type="ORF">FTV88_3351</name>
</gene>
<dbReference type="Gene3D" id="2.40.30.10">
    <property type="entry name" value="Translation factors"/>
    <property type="match status" value="1"/>
</dbReference>
<dbReference type="PANTHER" id="PTHR42887">
    <property type="entry name" value="OS12G0638800 PROTEIN"/>
    <property type="match status" value="1"/>
</dbReference>
<feature type="domain" description="RsdA/BaiN/AoA(So)-like Rossmann fold-like" evidence="4">
    <location>
        <begin position="3"/>
        <end position="416"/>
    </location>
</feature>
<dbReference type="SUPFAM" id="SSF160996">
    <property type="entry name" value="HI0933 insert domain-like"/>
    <property type="match status" value="1"/>
</dbReference>
<accession>A0A5Q2N782</accession>
<dbReference type="PANTHER" id="PTHR42887:SF2">
    <property type="entry name" value="OS12G0638800 PROTEIN"/>
    <property type="match status" value="1"/>
</dbReference>
<keyword evidence="3" id="KW-0274">FAD</keyword>
<dbReference type="OrthoDB" id="9773233at2"/>
<sequence>MSSILVIGGGAAGLIAAIMGAKTGASVTLLERNERLGKKILITGKGRCNVTSAADVEEIVRHFPGNGTFLYSSLRAFDSARTVEFFENLGVPLKIERGQRVFPVSDRAQDVVDALEKELKRLGVSVHYGQRVKAIKRKAEGAVAGVVTEKGDSFPASAIIIATGGMTYPGTGSTGDGYRLAQIVGHEIKPLRPSLVPLVTEEKWIADLQGLSLKNVRLTLTTKNGKKLGEDFGEMIFTHFGLSGPLILTLSKKATDYWEQKGKSTDQKEPLTMKINLKPALTPEQLDRRIQRDFEQYARKQYKNALQDLLPKSLIPVIQKLSMIPEDKFVHQINRQERFRLQELIRAMTLTVVDHRPMKEAIVTAGGVSIKEINPKTMASKIVPGLFFAGEVIDVDGYTGGFNLQGAWSTGAIAGKSAAEVVTDT</sequence>
<dbReference type="RefSeq" id="WP_153726411.1">
    <property type="nucleotide sequence ID" value="NZ_CP045875.1"/>
</dbReference>
<comment type="cofactor">
    <cofactor evidence="1">
        <name>FAD</name>
        <dbReference type="ChEBI" id="CHEBI:57692"/>
    </cofactor>
</comment>
<dbReference type="AlphaFoldDB" id="A0A5Q2N782"/>
<dbReference type="Gene3D" id="3.50.50.60">
    <property type="entry name" value="FAD/NAD(P)-binding domain"/>
    <property type="match status" value="1"/>
</dbReference>
<keyword evidence="7" id="KW-1185">Reference proteome</keyword>
<organism evidence="6 7">
    <name type="scientific">Heliorestis convoluta</name>
    <dbReference type="NCBI Taxonomy" id="356322"/>
    <lineage>
        <taxon>Bacteria</taxon>
        <taxon>Bacillati</taxon>
        <taxon>Bacillota</taxon>
        <taxon>Clostridia</taxon>
        <taxon>Eubacteriales</taxon>
        <taxon>Heliobacteriaceae</taxon>
        <taxon>Heliorestis</taxon>
    </lineage>
</organism>
<evidence type="ECO:0000256" key="2">
    <source>
        <dbReference type="ARBA" id="ARBA00022630"/>
    </source>
</evidence>
<keyword evidence="6" id="KW-0560">Oxidoreductase</keyword>